<evidence type="ECO:0000313" key="9">
    <source>
        <dbReference type="EMBL" id="MFA9949923.1"/>
    </source>
</evidence>
<dbReference type="RefSeq" id="WP_418891017.1">
    <property type="nucleotide sequence ID" value="NZ_JBEUWX010000002.1"/>
</dbReference>
<dbReference type="Proteomes" id="UP001574673">
    <property type="component" value="Unassembled WGS sequence"/>
</dbReference>
<dbReference type="SMART" id="SM00471">
    <property type="entry name" value="HDc"/>
    <property type="match status" value="1"/>
</dbReference>
<comment type="subunit">
    <text evidence="4">Homodimer.</text>
</comment>
<accession>A0ABV4UF99</accession>
<keyword evidence="7" id="KW-0378">Hydrolase</keyword>
<name>A0ABV4UF99_9RHOO</name>
<protein>
    <recommendedName>
        <fullName evidence="5">5'-deoxynucleotidase</fullName>
        <ecNumber evidence="5">3.1.3.89</ecNumber>
    </recommendedName>
</protein>
<evidence type="ECO:0000259" key="8">
    <source>
        <dbReference type="SMART" id="SM00471"/>
    </source>
</evidence>
<proteinExistence type="predicted"/>
<dbReference type="PANTHER" id="PTHR11845:SF13">
    <property type="entry name" value="5'-DEOXYNUCLEOTIDASE HDDC2"/>
    <property type="match status" value="1"/>
</dbReference>
<evidence type="ECO:0000256" key="7">
    <source>
        <dbReference type="ARBA" id="ARBA00022801"/>
    </source>
</evidence>
<feature type="domain" description="HD/PDEase" evidence="8">
    <location>
        <begin position="47"/>
        <end position="165"/>
    </location>
</feature>
<evidence type="ECO:0000313" key="10">
    <source>
        <dbReference type="Proteomes" id="UP001574673"/>
    </source>
</evidence>
<comment type="cofactor">
    <cofactor evidence="3">
        <name>Co(2+)</name>
        <dbReference type="ChEBI" id="CHEBI:48828"/>
    </cofactor>
</comment>
<dbReference type="InterPro" id="IPR039356">
    <property type="entry name" value="YfbR/HDDC2"/>
</dbReference>
<dbReference type="Gene3D" id="1.10.3210.10">
    <property type="entry name" value="Hypothetical protein af1432"/>
    <property type="match status" value="1"/>
</dbReference>
<dbReference type="PANTHER" id="PTHR11845">
    <property type="entry name" value="5'-DEOXYNUCLEOTIDASE HDDC2"/>
    <property type="match status" value="1"/>
</dbReference>
<keyword evidence="10" id="KW-1185">Reference proteome</keyword>
<comment type="caution">
    <text evidence="9">The sequence shown here is derived from an EMBL/GenBank/DDBJ whole genome shotgun (WGS) entry which is preliminary data.</text>
</comment>
<dbReference type="EC" id="3.1.3.89" evidence="5"/>
<reference evidence="10" key="1">
    <citation type="submission" date="2024-06" db="EMBL/GenBank/DDBJ databases">
        <title>Radixoralia hellwigii gen. nov., sp nov., isolated from a root canal in the human oral cavity.</title>
        <authorList>
            <person name="Bartsch S."/>
            <person name="Wittmer A."/>
            <person name="Schulz A.-K."/>
            <person name="Neumann-Schaal M."/>
            <person name="Wolf J."/>
            <person name="Gronow S."/>
            <person name="Tennert C."/>
            <person name="Haecker G."/>
            <person name="Cieplik F."/>
            <person name="Al-Ahmad A."/>
        </authorList>
    </citation>
    <scope>NUCLEOTIDE SEQUENCE [LARGE SCALE GENOMIC DNA]</scope>
    <source>
        <strain evidence="10">Wk13</strain>
    </source>
</reference>
<evidence type="ECO:0000256" key="1">
    <source>
        <dbReference type="ARBA" id="ARBA00001638"/>
    </source>
</evidence>
<sequence>MTHPKSPAILPPLDEHASALDRQLSFIVEIDRLKGVLRQNSLADGSRRENSAEHSWHVALLALILAEYAAAPIDVGHAVRMLLIHDLVEIDAGDTFAYDAQGISTQRQREQAACERIFGLLPPAQAQDFRTLWEEFDAGETPEARYALAVDRLMPMIHNALTEGSAWRANGVVASQVRHRAESITRGAPELGALANRLIAASVKAGILPEA</sequence>
<dbReference type="InterPro" id="IPR006674">
    <property type="entry name" value="HD_domain"/>
</dbReference>
<keyword evidence="6" id="KW-0479">Metal-binding</keyword>
<comment type="cofactor">
    <cofactor evidence="2">
        <name>Mn(2+)</name>
        <dbReference type="ChEBI" id="CHEBI:29035"/>
    </cofactor>
</comment>
<evidence type="ECO:0000256" key="3">
    <source>
        <dbReference type="ARBA" id="ARBA00001941"/>
    </source>
</evidence>
<evidence type="ECO:0000256" key="4">
    <source>
        <dbReference type="ARBA" id="ARBA00011738"/>
    </source>
</evidence>
<dbReference type="Pfam" id="PF13023">
    <property type="entry name" value="HD_3"/>
    <property type="match status" value="1"/>
</dbReference>
<evidence type="ECO:0000256" key="6">
    <source>
        <dbReference type="ARBA" id="ARBA00022723"/>
    </source>
</evidence>
<dbReference type="SUPFAM" id="SSF109604">
    <property type="entry name" value="HD-domain/PDEase-like"/>
    <property type="match status" value="1"/>
</dbReference>
<dbReference type="InterPro" id="IPR003607">
    <property type="entry name" value="HD/PDEase_dom"/>
</dbReference>
<evidence type="ECO:0000256" key="5">
    <source>
        <dbReference type="ARBA" id="ARBA00012964"/>
    </source>
</evidence>
<comment type="catalytic activity">
    <reaction evidence="1">
        <text>a 2'-deoxyribonucleoside 5'-phosphate + H2O = a 2'-deoxyribonucleoside + phosphate</text>
        <dbReference type="Rhea" id="RHEA:36167"/>
        <dbReference type="ChEBI" id="CHEBI:15377"/>
        <dbReference type="ChEBI" id="CHEBI:18274"/>
        <dbReference type="ChEBI" id="CHEBI:43474"/>
        <dbReference type="ChEBI" id="CHEBI:65317"/>
        <dbReference type="EC" id="3.1.3.89"/>
    </reaction>
</comment>
<organism evidence="9 10">
    <name type="scientific">Dentiradicibacter hellwigii</name>
    <dbReference type="NCBI Taxonomy" id="3149053"/>
    <lineage>
        <taxon>Bacteria</taxon>
        <taxon>Pseudomonadati</taxon>
        <taxon>Pseudomonadota</taxon>
        <taxon>Betaproteobacteria</taxon>
        <taxon>Rhodocyclales</taxon>
        <taxon>Rhodocyclaceae</taxon>
        <taxon>Dentiradicibacter</taxon>
    </lineage>
</organism>
<evidence type="ECO:0000256" key="2">
    <source>
        <dbReference type="ARBA" id="ARBA00001936"/>
    </source>
</evidence>
<gene>
    <name evidence="9" type="ORF">ABCS64_06270</name>
</gene>
<dbReference type="EMBL" id="JBEUWX010000002">
    <property type="protein sequence ID" value="MFA9949923.1"/>
    <property type="molecule type" value="Genomic_DNA"/>
</dbReference>